<organism evidence="8 9">
    <name type="scientific">Fusarium langsethiae</name>
    <dbReference type="NCBI Taxonomy" id="179993"/>
    <lineage>
        <taxon>Eukaryota</taxon>
        <taxon>Fungi</taxon>
        <taxon>Dikarya</taxon>
        <taxon>Ascomycota</taxon>
        <taxon>Pezizomycotina</taxon>
        <taxon>Sordariomycetes</taxon>
        <taxon>Hypocreomycetidae</taxon>
        <taxon>Hypocreales</taxon>
        <taxon>Nectriaceae</taxon>
        <taxon>Fusarium</taxon>
    </lineage>
</organism>
<protein>
    <submittedName>
        <fullName evidence="8">Cytochrome p450</fullName>
    </submittedName>
</protein>
<dbReference type="PRINTS" id="PR00465">
    <property type="entry name" value="EP450IV"/>
</dbReference>
<keyword evidence="6" id="KW-0503">Monooxygenase</keyword>
<sequence>MDRVISNTALSPTSLVVLCVVIAIAVTWLRSSNSNQPPRLQDKIPYITNTIQYLTDAGRFIDRVKEKLEKANSDIVRFNVGFIPAYVVRGPDNVRKLFNSPNTLDGNFLQLLLMDKHWGMHHHEIAKFANDKTGRGKAPAPGTETVPESERYWLGHDRLYVNYLANRQNSDALADVFHRTFLQQLNSLSEEWSTINLFETLKTPMATSAITSLFGTRIFDLNPDLINVYWQFDDIAGHLVWGLPKFLQRRSVATKDRLHSMTLKYVNSAWENFDWDSSESESPWDPHFGSRLCRETAKWFRENNFSNHAAAGHAVGALFGLNGNTIPITTWIMMHAIQNPVLFEALRKEALSVYEDDPLTGERHVNTQKLINLPLMQSVYVEAMRVHVSFNVTRQASQPLAIGGYAIEKGALVQACSKIAHFEESTWGVEGHPASEFWAWRHIKSVASVDSATGKAVHQDQFAMKGRPSSFFPYGAGYVMCPGRFFAKQEILLAVAILVANFDIEFEQWIKEDGSDSDRPAQDDGRYAAFIAMHPDREMVMDELKVLKIPGAVYVLAGACVLVYFIYQRAYPRPLAGIPYNKHALKRFAGDLPEIQERQKDGASIRPWFLEQAGKHQSAIMQIFLGPFASPAVLISDFREASDILMHREADFKRGKKVDVFKGVLPHAHPAMETWDPRFKNTRDLVRDVMTPSFLHSVSAPKVREVSIKLAELWKLKSQFATGRPFDVAENIVEFSFDAILSAATGLGPSGGDVNQQVLHLAEVLKEKPLESSVDIHRPIEVPALDRSTKLKSLVTDEETLWKGFYMPWPGLYHMVNGLRPQVKDARRVLRNYINTQITDAIPRLQTDGKPECALDYVIQREIKAALKEGRAPVLDDPRIRDQIYGYLIAGHDTSAGTLSWIIRRLVANPEEQVKLRSSLRETYRAAWDEKRIPTAQELTSHAPYLDAFLEEVLRYNCPVVTIMIVARRDTIILGHAVPEDTPVFLNLTGASMSRPSVPVDESLRSKSSKSYKPARENWDDMDPEMFYPERWLVEDQDGKKSFSASAGPTLAFSAGNRGCWGKRLGYLELRVVLSILIWVFNFEEVPEEIVNWDTYDSLVTAPKECFVRLTEAYPGAI</sequence>
<accession>A0A0M9EUM4</accession>
<name>A0A0M9EUM4_FUSLA</name>
<dbReference type="InterPro" id="IPR002403">
    <property type="entry name" value="Cyt_P450_E_grp-IV"/>
</dbReference>
<keyword evidence="6" id="KW-0560">Oxidoreductase</keyword>
<keyword evidence="7" id="KW-1133">Transmembrane helix</keyword>
<evidence type="ECO:0000256" key="4">
    <source>
        <dbReference type="ARBA" id="ARBA00022723"/>
    </source>
</evidence>
<dbReference type="CDD" id="cd11040">
    <property type="entry name" value="CYP7_CYP8-like"/>
    <property type="match status" value="1"/>
</dbReference>
<dbReference type="InterPro" id="IPR001128">
    <property type="entry name" value="Cyt_P450"/>
</dbReference>
<proteinExistence type="inferred from homology"/>
<keyword evidence="7" id="KW-0472">Membrane</keyword>
<dbReference type="Proteomes" id="UP000037904">
    <property type="component" value="Unassembled WGS sequence"/>
</dbReference>
<comment type="cofactor">
    <cofactor evidence="1">
        <name>heme</name>
        <dbReference type="ChEBI" id="CHEBI:30413"/>
    </cofactor>
</comment>
<comment type="caution">
    <text evidence="8">The sequence shown here is derived from an EMBL/GenBank/DDBJ whole genome shotgun (WGS) entry which is preliminary data.</text>
</comment>
<dbReference type="PRINTS" id="PR00385">
    <property type="entry name" value="P450"/>
</dbReference>
<evidence type="ECO:0000256" key="2">
    <source>
        <dbReference type="ARBA" id="ARBA00010617"/>
    </source>
</evidence>
<feature type="transmembrane region" description="Helical" evidence="7">
    <location>
        <begin position="12"/>
        <end position="29"/>
    </location>
</feature>
<dbReference type="PANTHER" id="PTHR24304">
    <property type="entry name" value="CYTOCHROME P450 FAMILY 7"/>
    <property type="match status" value="1"/>
</dbReference>
<reference evidence="8 9" key="1">
    <citation type="submission" date="2015-04" db="EMBL/GenBank/DDBJ databases">
        <title>The draft genome sequence of Fusarium langsethiae, a T-2/HT-2 mycotoxin producer.</title>
        <authorList>
            <person name="Lysoe E."/>
            <person name="Divon H.H."/>
            <person name="Terzi V."/>
            <person name="Orru L."/>
            <person name="Lamontanara A."/>
            <person name="Kolseth A.-K."/>
            <person name="Frandsen R.J."/>
            <person name="Nielsen K."/>
            <person name="Thrane U."/>
        </authorList>
    </citation>
    <scope>NUCLEOTIDE SEQUENCE [LARGE SCALE GENOMIC DNA]</scope>
    <source>
        <strain evidence="8 9">Fl201059</strain>
    </source>
</reference>
<gene>
    <name evidence="8" type="ORF">FLAG1_06871</name>
</gene>
<dbReference type="Gene3D" id="1.10.630.10">
    <property type="entry name" value="Cytochrome P450"/>
    <property type="match status" value="2"/>
</dbReference>
<dbReference type="InterPro" id="IPR036396">
    <property type="entry name" value="Cyt_P450_sf"/>
</dbReference>
<dbReference type="GO" id="GO:0004497">
    <property type="term" value="F:monooxygenase activity"/>
    <property type="evidence" value="ECO:0007669"/>
    <property type="project" value="UniProtKB-KW"/>
</dbReference>
<evidence type="ECO:0000256" key="1">
    <source>
        <dbReference type="ARBA" id="ARBA00001971"/>
    </source>
</evidence>
<comment type="similarity">
    <text evidence="2">Belongs to the cytochrome P450 family.</text>
</comment>
<dbReference type="EMBL" id="JXCE01000145">
    <property type="protein sequence ID" value="KPA40249.1"/>
    <property type="molecule type" value="Genomic_DNA"/>
</dbReference>
<dbReference type="GO" id="GO:0005506">
    <property type="term" value="F:iron ion binding"/>
    <property type="evidence" value="ECO:0007669"/>
    <property type="project" value="InterPro"/>
</dbReference>
<dbReference type="GO" id="GO:0016705">
    <property type="term" value="F:oxidoreductase activity, acting on paired donors, with incorporation or reduction of molecular oxygen"/>
    <property type="evidence" value="ECO:0007669"/>
    <property type="project" value="InterPro"/>
</dbReference>
<dbReference type="SUPFAM" id="SSF48264">
    <property type="entry name" value="Cytochrome P450"/>
    <property type="match status" value="2"/>
</dbReference>
<keyword evidence="9" id="KW-1185">Reference proteome</keyword>
<dbReference type="InterPro" id="IPR050529">
    <property type="entry name" value="CYP450_sterol_14alpha_dmase"/>
</dbReference>
<keyword evidence="3" id="KW-0349">Heme</keyword>
<dbReference type="AlphaFoldDB" id="A0A0M9EUM4"/>
<keyword evidence="5" id="KW-0408">Iron</keyword>
<keyword evidence="4" id="KW-0479">Metal-binding</keyword>
<evidence type="ECO:0000313" key="8">
    <source>
        <dbReference type="EMBL" id="KPA40249.1"/>
    </source>
</evidence>
<dbReference type="GO" id="GO:0020037">
    <property type="term" value="F:heme binding"/>
    <property type="evidence" value="ECO:0007669"/>
    <property type="project" value="InterPro"/>
</dbReference>
<evidence type="ECO:0000256" key="5">
    <source>
        <dbReference type="ARBA" id="ARBA00023004"/>
    </source>
</evidence>
<evidence type="ECO:0000313" key="9">
    <source>
        <dbReference type="Proteomes" id="UP000037904"/>
    </source>
</evidence>
<keyword evidence="7" id="KW-0812">Transmembrane</keyword>
<dbReference type="PANTHER" id="PTHR24304:SF2">
    <property type="entry name" value="24-HYDROXYCHOLESTEROL 7-ALPHA-HYDROXYLASE"/>
    <property type="match status" value="1"/>
</dbReference>
<dbReference type="Pfam" id="PF00067">
    <property type="entry name" value="p450"/>
    <property type="match status" value="3"/>
</dbReference>
<evidence type="ECO:0000256" key="6">
    <source>
        <dbReference type="ARBA" id="ARBA00023033"/>
    </source>
</evidence>
<evidence type="ECO:0000256" key="3">
    <source>
        <dbReference type="ARBA" id="ARBA00022617"/>
    </source>
</evidence>
<evidence type="ECO:0000256" key="7">
    <source>
        <dbReference type="SAM" id="Phobius"/>
    </source>
</evidence>